<evidence type="ECO:0000256" key="2">
    <source>
        <dbReference type="SAM" id="MobiDB-lite"/>
    </source>
</evidence>
<dbReference type="PANTHER" id="PTHR31071:SF14">
    <property type="entry name" value="BZIP DOMAIN-CONTAINING PROTEIN"/>
    <property type="match status" value="1"/>
</dbReference>
<dbReference type="SMR" id="A0A445DJQ3"/>
<dbReference type="AlphaFoldDB" id="A0A445DJQ3"/>
<comment type="caution">
    <text evidence="3">The sequence shown here is derived from an EMBL/GenBank/DDBJ whole genome shotgun (WGS) entry which is preliminary data.</text>
</comment>
<name>A0A445DJQ3_ARAHY</name>
<evidence type="ECO:0000256" key="1">
    <source>
        <dbReference type="SAM" id="Coils"/>
    </source>
</evidence>
<dbReference type="InterPro" id="IPR043424">
    <property type="entry name" value="BLT-like"/>
</dbReference>
<feature type="region of interest" description="Disordered" evidence="2">
    <location>
        <begin position="263"/>
        <end position="289"/>
    </location>
</feature>
<evidence type="ECO:0000313" key="3">
    <source>
        <dbReference type="EMBL" id="RYR63424.1"/>
    </source>
</evidence>
<sequence>MASNTFSPRRKHRNSALTSALHRGIVLSNNTKHYSSVYTSSVNFGRRFPNTDITARKLAAALWQLRFMDVSNHAVASSIPELSNNKGSATKDSLENKPITVLRSRNGLMRELLSPMQHLKRSEQDATLIGDSDSIVTTLVEELHRAQRSIVKLKAAQKSSLENIQEERQKIRAAVDDLKEKLARERRRGMRMESLNEKLTQKLAEARLCWKQFMARYEEEKKERKEERAKLEERYNEMVHLIGCMNMFLESRGANSVELSKLDKANSPSSDHEKRDGRLRHGGGVSMKMNPHVTREIKGCIEWPIGIPKPTCKPIPLEQRVRTQKSQIQNILRSKS</sequence>
<dbReference type="EMBL" id="SDMP01000004">
    <property type="protein sequence ID" value="RYR63424.1"/>
    <property type="molecule type" value="Genomic_DNA"/>
</dbReference>
<organism evidence="3 4">
    <name type="scientific">Arachis hypogaea</name>
    <name type="common">Peanut</name>
    <dbReference type="NCBI Taxonomy" id="3818"/>
    <lineage>
        <taxon>Eukaryota</taxon>
        <taxon>Viridiplantae</taxon>
        <taxon>Streptophyta</taxon>
        <taxon>Embryophyta</taxon>
        <taxon>Tracheophyta</taxon>
        <taxon>Spermatophyta</taxon>
        <taxon>Magnoliopsida</taxon>
        <taxon>eudicotyledons</taxon>
        <taxon>Gunneridae</taxon>
        <taxon>Pentapetalae</taxon>
        <taxon>rosids</taxon>
        <taxon>fabids</taxon>
        <taxon>Fabales</taxon>
        <taxon>Fabaceae</taxon>
        <taxon>Papilionoideae</taxon>
        <taxon>50 kb inversion clade</taxon>
        <taxon>dalbergioids sensu lato</taxon>
        <taxon>Dalbergieae</taxon>
        <taxon>Pterocarpus clade</taxon>
        <taxon>Arachis</taxon>
    </lineage>
</organism>
<reference evidence="3 4" key="1">
    <citation type="submission" date="2019-01" db="EMBL/GenBank/DDBJ databases">
        <title>Sequencing of cultivated peanut Arachis hypogaea provides insights into genome evolution and oil improvement.</title>
        <authorList>
            <person name="Chen X."/>
        </authorList>
    </citation>
    <scope>NUCLEOTIDE SEQUENCE [LARGE SCALE GENOMIC DNA]</scope>
    <source>
        <strain evidence="4">cv. Fuhuasheng</strain>
        <tissue evidence="3">Leaves</tissue>
    </source>
</reference>
<protein>
    <submittedName>
        <fullName evidence="3">Uncharacterized protein</fullName>
    </submittedName>
</protein>
<accession>A0A445DJQ3</accession>
<feature type="coiled-coil region" evidence="1">
    <location>
        <begin position="214"/>
        <end position="241"/>
    </location>
</feature>
<gene>
    <name evidence="3" type="ORF">Ahy_A04g021226</name>
</gene>
<dbReference type="PANTHER" id="PTHR31071">
    <property type="entry name" value="GB|AAF24581.1"/>
    <property type="match status" value="1"/>
</dbReference>
<keyword evidence="4" id="KW-1185">Reference proteome</keyword>
<evidence type="ECO:0000313" key="4">
    <source>
        <dbReference type="Proteomes" id="UP000289738"/>
    </source>
</evidence>
<proteinExistence type="predicted"/>
<keyword evidence="1" id="KW-0175">Coiled coil</keyword>
<feature type="coiled-coil region" evidence="1">
    <location>
        <begin position="154"/>
        <end position="188"/>
    </location>
</feature>
<dbReference type="Proteomes" id="UP000289738">
    <property type="component" value="Chromosome A04"/>
</dbReference>
<feature type="compositionally biased region" description="Basic and acidic residues" evidence="2">
    <location>
        <begin position="263"/>
        <end position="276"/>
    </location>
</feature>
<dbReference type="Gramene" id="arahy.Tifrunner.gnm2.ann2.Ah04g044200.1">
    <property type="protein sequence ID" value="arahy.Tifrunner.gnm2.ann2.Ah04g044200.1-CDS"/>
    <property type="gene ID" value="arahy.Tifrunner.gnm2.ann2.Ah04g044200"/>
</dbReference>